<evidence type="ECO:0000256" key="1">
    <source>
        <dbReference type="ARBA" id="ARBA00004141"/>
    </source>
</evidence>
<feature type="transmembrane region" description="Helical" evidence="6">
    <location>
        <begin position="163"/>
        <end position="183"/>
    </location>
</feature>
<dbReference type="GO" id="GO:0005385">
    <property type="term" value="F:zinc ion transmembrane transporter activity"/>
    <property type="evidence" value="ECO:0000318"/>
    <property type="project" value="GO_Central"/>
</dbReference>
<reference evidence="8 9" key="1">
    <citation type="journal article" date="2007" name="Science">
        <title>Sea anemone genome reveals ancestral eumetazoan gene repertoire and genomic organization.</title>
        <authorList>
            <person name="Putnam N.H."/>
            <person name="Srivastava M."/>
            <person name="Hellsten U."/>
            <person name="Dirks B."/>
            <person name="Chapman J."/>
            <person name="Salamov A."/>
            <person name="Terry A."/>
            <person name="Shapiro H."/>
            <person name="Lindquist E."/>
            <person name="Kapitonov V.V."/>
            <person name="Jurka J."/>
            <person name="Genikhovich G."/>
            <person name="Grigoriev I.V."/>
            <person name="Lucas S.M."/>
            <person name="Steele R.E."/>
            <person name="Finnerty J.R."/>
            <person name="Technau U."/>
            <person name="Martindale M.Q."/>
            <person name="Rokhsar D.S."/>
        </authorList>
    </citation>
    <scope>NUCLEOTIDE SEQUENCE [LARGE SCALE GENOMIC DNA]</scope>
    <source>
        <strain evidence="9">CH2 X CH6</strain>
    </source>
</reference>
<keyword evidence="9" id="KW-1185">Reference proteome</keyword>
<comment type="similarity">
    <text evidence="2">Belongs to the ZIP transporter (TC 2.A.5) family.</text>
</comment>
<dbReference type="InterPro" id="IPR003689">
    <property type="entry name" value="ZIP"/>
</dbReference>
<dbReference type="GO" id="GO:0030003">
    <property type="term" value="P:intracellular monoatomic cation homeostasis"/>
    <property type="evidence" value="ECO:0000318"/>
    <property type="project" value="GO_Central"/>
</dbReference>
<evidence type="ECO:0000313" key="8">
    <source>
        <dbReference type="EMBL" id="EDO37360.1"/>
    </source>
</evidence>
<dbReference type="AlphaFoldDB" id="A7SG17"/>
<dbReference type="Proteomes" id="UP000001593">
    <property type="component" value="Unassembled WGS sequence"/>
</dbReference>
<dbReference type="EMBL" id="DS469648">
    <property type="protein sequence ID" value="EDO37360.1"/>
    <property type="molecule type" value="Genomic_DNA"/>
</dbReference>
<evidence type="ECO:0000256" key="5">
    <source>
        <dbReference type="ARBA" id="ARBA00023136"/>
    </source>
</evidence>
<dbReference type="OMA" id="ACISQIC"/>
<keyword evidence="4 6" id="KW-1133">Transmembrane helix</keyword>
<sequence length="244" mass="26626">MSTWIKFCFLVVFCALCTEGTPANSKPDFWKSLLEKLGTNTTMNYEQFQELLRRLKIGTDERTSTPNGITNKCWATKDLMNYAAANKTEVDKSAFRDICPALVQQAASGACHDAPTTTKHTARPTKLKAWGYSILSVFIISVGSMVGAVAVPCIGHSMFQMALMMMSSLAVGVLGGVGIFHLIPGALGHGGDGDYLYLYKCAVVAAGIYLFIIMEYLMQIYLRFSGGHGHTHQLTEVHTPLEAV</sequence>
<accession>A7SG17</accession>
<feature type="transmembrane region" description="Helical" evidence="6">
    <location>
        <begin position="129"/>
        <end position="151"/>
    </location>
</feature>
<feature type="signal peptide" evidence="7">
    <location>
        <begin position="1"/>
        <end position="20"/>
    </location>
</feature>
<dbReference type="GO" id="GO:0140410">
    <property type="term" value="F:monoatomic cation:bicarbonate symporter activity"/>
    <property type="evidence" value="ECO:0000318"/>
    <property type="project" value="GO_Central"/>
</dbReference>
<dbReference type="OrthoDB" id="200954at2759"/>
<dbReference type="STRING" id="45351.A7SG17"/>
<feature type="transmembrane region" description="Helical" evidence="6">
    <location>
        <begin position="195"/>
        <end position="217"/>
    </location>
</feature>
<dbReference type="GO" id="GO:0005886">
    <property type="term" value="C:plasma membrane"/>
    <property type="evidence" value="ECO:0000318"/>
    <property type="project" value="GO_Central"/>
</dbReference>
<dbReference type="GO" id="GO:0071578">
    <property type="term" value="P:zinc ion import across plasma membrane"/>
    <property type="evidence" value="ECO:0000318"/>
    <property type="project" value="GO_Central"/>
</dbReference>
<feature type="non-terminal residue" evidence="8">
    <location>
        <position position="244"/>
    </location>
</feature>
<dbReference type="PhylomeDB" id="A7SG17"/>
<gene>
    <name evidence="8" type="ORF">NEMVEDRAFT_v1g189433</name>
</gene>
<dbReference type="PANTHER" id="PTHR12191:SF37">
    <property type="entry name" value="ZINC TRANSPORTER FOI"/>
    <property type="match status" value="1"/>
</dbReference>
<dbReference type="KEGG" id="nve:5508879"/>
<evidence type="ECO:0000256" key="2">
    <source>
        <dbReference type="ARBA" id="ARBA00006939"/>
    </source>
</evidence>
<keyword evidence="7" id="KW-0732">Signal</keyword>
<keyword evidence="3 6" id="KW-0812">Transmembrane</keyword>
<dbReference type="InParanoid" id="A7SG17"/>
<dbReference type="HOGENOM" id="CLU_1140405_0_0_1"/>
<evidence type="ECO:0000256" key="6">
    <source>
        <dbReference type="SAM" id="Phobius"/>
    </source>
</evidence>
<dbReference type="InterPro" id="IPR050799">
    <property type="entry name" value="ZIP_Transporter"/>
</dbReference>
<keyword evidence="5 6" id="KW-0472">Membrane</keyword>
<name>A7SG17_NEMVE</name>
<evidence type="ECO:0000256" key="7">
    <source>
        <dbReference type="SAM" id="SignalP"/>
    </source>
</evidence>
<evidence type="ECO:0000313" key="9">
    <source>
        <dbReference type="Proteomes" id="UP000001593"/>
    </source>
</evidence>
<comment type="subcellular location">
    <subcellularLocation>
        <location evidence="1">Membrane</location>
        <topology evidence="1">Multi-pass membrane protein</topology>
    </subcellularLocation>
</comment>
<evidence type="ECO:0000256" key="3">
    <source>
        <dbReference type="ARBA" id="ARBA00022692"/>
    </source>
</evidence>
<dbReference type="PANTHER" id="PTHR12191">
    <property type="entry name" value="SOLUTE CARRIER FAMILY 39"/>
    <property type="match status" value="1"/>
</dbReference>
<protein>
    <submittedName>
        <fullName evidence="8">Uncharacterized protein</fullName>
    </submittedName>
</protein>
<evidence type="ECO:0000256" key="4">
    <source>
        <dbReference type="ARBA" id="ARBA00022989"/>
    </source>
</evidence>
<dbReference type="Pfam" id="PF02535">
    <property type="entry name" value="Zip"/>
    <property type="match status" value="1"/>
</dbReference>
<organism evidence="8 9">
    <name type="scientific">Nematostella vectensis</name>
    <name type="common">Starlet sea anemone</name>
    <dbReference type="NCBI Taxonomy" id="45351"/>
    <lineage>
        <taxon>Eukaryota</taxon>
        <taxon>Metazoa</taxon>
        <taxon>Cnidaria</taxon>
        <taxon>Anthozoa</taxon>
        <taxon>Hexacorallia</taxon>
        <taxon>Actiniaria</taxon>
        <taxon>Edwardsiidae</taxon>
        <taxon>Nematostella</taxon>
    </lineage>
</organism>
<feature type="chain" id="PRO_5002712048" evidence="7">
    <location>
        <begin position="21"/>
        <end position="244"/>
    </location>
</feature>
<proteinExistence type="inferred from homology"/>
<dbReference type="eggNOG" id="KOG2693">
    <property type="taxonomic scope" value="Eukaryota"/>
</dbReference>